<dbReference type="EMBL" id="KU160660">
    <property type="protein sequence ID" value="ALY09958.1"/>
    <property type="molecule type" value="Genomic_DNA"/>
</dbReference>
<keyword evidence="3" id="KW-1185">Reference proteome</keyword>
<dbReference type="Proteomes" id="UP000229287">
    <property type="component" value="Segment"/>
</dbReference>
<dbReference type="GeneID" id="40093171"/>
<organism evidence="2 3">
    <name type="scientific">Arthrobacter phage PrincessTrina</name>
    <dbReference type="NCBI Taxonomy" id="1772328"/>
    <lineage>
        <taxon>Viruses</taxon>
        <taxon>Duplodnaviria</taxon>
        <taxon>Heunggongvirae</taxon>
        <taxon>Uroviricota</taxon>
        <taxon>Caudoviricetes</taxon>
        <taxon>Klausavirus</taxon>
        <taxon>Klausavirus princesstrina</taxon>
    </lineage>
</organism>
<evidence type="ECO:0000313" key="3">
    <source>
        <dbReference type="Proteomes" id="UP000229287"/>
    </source>
</evidence>
<proteinExistence type="predicted"/>
<evidence type="ECO:0000256" key="1">
    <source>
        <dbReference type="SAM" id="MobiDB-lite"/>
    </source>
</evidence>
<reference evidence="2 3" key="1">
    <citation type="submission" date="2015-11" db="EMBL/GenBank/DDBJ databases">
        <authorList>
            <person name="Terry K."/>
            <person name="Dunbar D."/>
            <person name="Bradley K.W."/>
            <person name="Asai D.J."/>
            <person name="Bowman C.A."/>
            <person name="Russell D.A."/>
            <person name="Pope W.H."/>
            <person name="Jacobs-Sera D."/>
            <person name="Hendrix R.W."/>
            <person name="Hatfull G.F."/>
        </authorList>
    </citation>
    <scope>NUCLEOTIDE SEQUENCE [LARGE SCALE GENOMIC DNA]</scope>
</reference>
<sequence>MLHPRGTGSRQVMRRRYVNRDARPWFITPAEQAHIDSFAPPEELNECLTIVIPGPAKTPPVDAAPPTISPWRWNPAKAADPANPSPW</sequence>
<feature type="region of interest" description="Disordered" evidence="1">
    <location>
        <begin position="56"/>
        <end position="87"/>
    </location>
</feature>
<name>A0A0U4IGW7_9CAUD</name>
<protein>
    <submittedName>
        <fullName evidence="2">Uncharacterized protein</fullName>
    </submittedName>
</protein>
<evidence type="ECO:0000313" key="2">
    <source>
        <dbReference type="EMBL" id="ALY09958.1"/>
    </source>
</evidence>
<dbReference type="RefSeq" id="YP_009616673.1">
    <property type="nucleotide sequence ID" value="NC_042053.1"/>
</dbReference>
<gene>
    <name evidence="2" type="primary">99</name>
    <name evidence="2" type="ORF">PRINCESSTRINA_99</name>
</gene>
<accession>A0A0U4IGW7</accession>
<dbReference type="KEGG" id="vg:40093171"/>